<keyword evidence="3 6" id="KW-1133">Transmembrane helix</keyword>
<feature type="transmembrane region" description="Helical" evidence="6">
    <location>
        <begin position="149"/>
        <end position="170"/>
    </location>
</feature>
<dbReference type="AlphaFoldDB" id="A0AAD1T3Y2"/>
<keyword evidence="9" id="KW-1185">Reference proteome</keyword>
<dbReference type="SUPFAM" id="SSF48726">
    <property type="entry name" value="Immunoglobulin"/>
    <property type="match status" value="1"/>
</dbReference>
<dbReference type="SMART" id="SM00409">
    <property type="entry name" value="IG"/>
    <property type="match status" value="1"/>
</dbReference>
<dbReference type="InterPro" id="IPR003110">
    <property type="entry name" value="Phos_immunorcpt_sig_ITAM"/>
</dbReference>
<evidence type="ECO:0000256" key="6">
    <source>
        <dbReference type="SAM" id="Phobius"/>
    </source>
</evidence>
<accession>A0AAD1T3Y2</accession>
<dbReference type="SMART" id="SM00077">
    <property type="entry name" value="ITAM"/>
    <property type="match status" value="1"/>
</dbReference>
<dbReference type="GO" id="GO:0050853">
    <property type="term" value="P:B cell receptor signaling pathway"/>
    <property type="evidence" value="ECO:0007669"/>
    <property type="project" value="TreeGrafter"/>
</dbReference>
<feature type="domain" description="Ig-like" evidence="7">
    <location>
        <begin position="13"/>
        <end position="122"/>
    </location>
</feature>
<evidence type="ECO:0000256" key="1">
    <source>
        <dbReference type="ARBA" id="ARBA00004479"/>
    </source>
</evidence>
<dbReference type="PANTHER" id="PTHR14334:SF1">
    <property type="entry name" value="B-CELL ANTIGEN RECEPTOR COMPLEX-ASSOCIATED PROTEIN ALPHA CHAIN"/>
    <property type="match status" value="1"/>
</dbReference>
<proteinExistence type="predicted"/>
<keyword evidence="8" id="KW-0675">Receptor</keyword>
<dbReference type="GO" id="GO:0009897">
    <property type="term" value="C:external side of plasma membrane"/>
    <property type="evidence" value="ECO:0007669"/>
    <property type="project" value="TreeGrafter"/>
</dbReference>
<evidence type="ECO:0000259" key="7">
    <source>
        <dbReference type="PROSITE" id="PS50835"/>
    </source>
</evidence>
<evidence type="ECO:0000256" key="2">
    <source>
        <dbReference type="ARBA" id="ARBA00022692"/>
    </source>
</evidence>
<evidence type="ECO:0000256" key="5">
    <source>
        <dbReference type="ARBA" id="ARBA00023319"/>
    </source>
</evidence>
<evidence type="ECO:0000313" key="8">
    <source>
        <dbReference type="EMBL" id="CAH2318820.1"/>
    </source>
</evidence>
<dbReference type="InterPro" id="IPR013783">
    <property type="entry name" value="Ig-like_fold"/>
</dbReference>
<keyword evidence="2 6" id="KW-0812">Transmembrane</keyword>
<feature type="transmembrane region" description="Helical" evidence="6">
    <location>
        <begin position="7"/>
        <end position="26"/>
    </location>
</feature>
<evidence type="ECO:0000313" key="9">
    <source>
        <dbReference type="Proteomes" id="UP001295444"/>
    </source>
</evidence>
<dbReference type="InterPro" id="IPR013106">
    <property type="entry name" value="Ig_V-set"/>
</dbReference>
<dbReference type="Pfam" id="PF02189">
    <property type="entry name" value="ITAM"/>
    <property type="match status" value="1"/>
</dbReference>
<protein>
    <submittedName>
        <fullName evidence="8">B-cell antigen receptor complex-associated alpha chain</fullName>
    </submittedName>
</protein>
<sequence length="229" mass="26460">MQHIPANYVWWSPIAILLLLLPVQVWSHKMMWVPTSVSVTAGDDVELLCKFQPSSNVNYVVNWFRYKRCENGSTCINVKEKMNYTDRMKIETALQSLIIKHTELNDKALYMCTVTANNKTYRSCGTYLRVRESDPYFFLNFGEATKNRLITAEGVLLLLCAVIPGTFLLYKKRWENLKTLNMKNPEGENLYEGLNLDECSMYEDISRGLQATYEDVGIMRASDIQLEKP</sequence>
<dbReference type="Proteomes" id="UP001295444">
    <property type="component" value="Chromosome 10"/>
</dbReference>
<dbReference type="InterPro" id="IPR036179">
    <property type="entry name" value="Ig-like_dom_sf"/>
</dbReference>
<evidence type="ECO:0000256" key="4">
    <source>
        <dbReference type="ARBA" id="ARBA00023136"/>
    </source>
</evidence>
<dbReference type="GO" id="GO:0004888">
    <property type="term" value="F:transmembrane signaling receptor activity"/>
    <property type="evidence" value="ECO:0007669"/>
    <property type="project" value="InterPro"/>
</dbReference>
<comment type="subcellular location">
    <subcellularLocation>
        <location evidence="1">Membrane</location>
        <topology evidence="1">Single-pass type I membrane protein</topology>
    </subcellularLocation>
</comment>
<dbReference type="EMBL" id="OW240921">
    <property type="protein sequence ID" value="CAH2318820.1"/>
    <property type="molecule type" value="Genomic_DNA"/>
</dbReference>
<evidence type="ECO:0000256" key="3">
    <source>
        <dbReference type="ARBA" id="ARBA00022989"/>
    </source>
</evidence>
<dbReference type="PANTHER" id="PTHR14334">
    <property type="entry name" value="B-CELL ANTIGEN RECEPTOR COMPLEX-ASSOCIATED PROTEIN"/>
    <property type="match status" value="1"/>
</dbReference>
<reference evidence="8" key="1">
    <citation type="submission" date="2022-03" db="EMBL/GenBank/DDBJ databases">
        <authorList>
            <person name="Alioto T."/>
            <person name="Alioto T."/>
            <person name="Gomez Garrido J."/>
        </authorList>
    </citation>
    <scope>NUCLEOTIDE SEQUENCE</scope>
</reference>
<dbReference type="InterPro" id="IPR007110">
    <property type="entry name" value="Ig-like_dom"/>
</dbReference>
<dbReference type="Gene3D" id="2.60.40.10">
    <property type="entry name" value="Immunoglobulins"/>
    <property type="match status" value="1"/>
</dbReference>
<organism evidence="8 9">
    <name type="scientific">Pelobates cultripes</name>
    <name type="common">Western spadefoot toad</name>
    <dbReference type="NCBI Taxonomy" id="61616"/>
    <lineage>
        <taxon>Eukaryota</taxon>
        <taxon>Metazoa</taxon>
        <taxon>Chordata</taxon>
        <taxon>Craniata</taxon>
        <taxon>Vertebrata</taxon>
        <taxon>Euteleostomi</taxon>
        <taxon>Amphibia</taxon>
        <taxon>Batrachia</taxon>
        <taxon>Anura</taxon>
        <taxon>Pelobatoidea</taxon>
        <taxon>Pelobatidae</taxon>
        <taxon>Pelobates</taxon>
    </lineage>
</organism>
<name>A0AAD1T3Y2_PELCU</name>
<gene>
    <name evidence="8" type="ORF">PECUL_23A062441</name>
</gene>
<dbReference type="InterPro" id="IPR003599">
    <property type="entry name" value="Ig_sub"/>
</dbReference>
<keyword evidence="4 6" id="KW-0472">Membrane</keyword>
<dbReference type="GO" id="GO:0030183">
    <property type="term" value="P:B cell differentiation"/>
    <property type="evidence" value="ECO:0007669"/>
    <property type="project" value="TreeGrafter"/>
</dbReference>
<dbReference type="PROSITE" id="PS50835">
    <property type="entry name" value="IG_LIKE"/>
    <property type="match status" value="1"/>
</dbReference>
<dbReference type="Pfam" id="PF07686">
    <property type="entry name" value="V-set"/>
    <property type="match status" value="1"/>
</dbReference>
<keyword evidence="5" id="KW-0393">Immunoglobulin domain</keyword>
<dbReference type="GO" id="GO:0019815">
    <property type="term" value="C:B cell receptor complex"/>
    <property type="evidence" value="ECO:0007669"/>
    <property type="project" value="TreeGrafter"/>
</dbReference>